<evidence type="ECO:0000256" key="3">
    <source>
        <dbReference type="ARBA" id="ARBA00004429"/>
    </source>
</evidence>
<sequence length="276" mass="31333">MRALAKINLHPNIDRDVKKGVAWAVHAFTTCGIVLGFLALVSVLKNDPVAAFMWLGLALFVDGVDGTLARKARVLEYTPNVDGRTLDNVIDFFTYVAVPALMVYWFDMTPLDFFFSGQTWSLISAAAIMAVSCYTFANVGMKSDDYYFVGFPAIWNVVVLYFFILQTGPLTNIITIAFLCVLTFIPIKFVHPLRVQHWREITVPMTVLWAAMSLSLIIQAKDRANWGKVETVQLWVWIAASLYFLFISIYRTFIQKDRDTDHDHDHDHGPEDQHTA</sequence>
<protein>
    <recommendedName>
        <fullName evidence="6 20">Phosphatidylcholine synthase</fullName>
        <shortName evidence="20">PC synthase</shortName>
        <shortName evidence="20">PCS</shortName>
        <ecNumber evidence="5 20">2.7.8.24</ecNumber>
    </recommendedName>
    <alternativeName>
        <fullName evidence="18 20">CDP-diglyceride-choline O-phosphatidyltransferase</fullName>
    </alternativeName>
</protein>
<feature type="transmembrane region" description="Helical" evidence="21">
    <location>
        <begin position="170"/>
        <end position="189"/>
    </location>
</feature>
<evidence type="ECO:0000256" key="17">
    <source>
        <dbReference type="ARBA" id="ARBA00023264"/>
    </source>
</evidence>
<comment type="function">
    <text evidence="19 20">Condenses choline with CDP-diglyceride to produce phosphatidylcholine and CMP.</text>
</comment>
<evidence type="ECO:0000256" key="4">
    <source>
        <dbReference type="ARBA" id="ARBA00010441"/>
    </source>
</evidence>
<keyword evidence="16 20" id="KW-0464">Manganese</keyword>
<evidence type="ECO:0000256" key="15">
    <source>
        <dbReference type="ARBA" id="ARBA00023209"/>
    </source>
</evidence>
<dbReference type="EC" id="2.7.8.24" evidence="5 20"/>
<dbReference type="InterPro" id="IPR026027">
    <property type="entry name" value="PcS"/>
</dbReference>
<feature type="transmembrane region" description="Helical" evidence="21">
    <location>
        <begin position="232"/>
        <end position="250"/>
    </location>
</feature>
<dbReference type="PIRSF" id="PIRSF000851">
    <property type="entry name" value="PcS"/>
    <property type="match status" value="1"/>
</dbReference>
<keyword evidence="12 21" id="KW-1133">Transmembrane helix</keyword>
<proteinExistence type="inferred from homology"/>
<dbReference type="GO" id="GO:0005886">
    <property type="term" value="C:plasma membrane"/>
    <property type="evidence" value="ECO:0007669"/>
    <property type="project" value="UniProtKB-SubCell"/>
</dbReference>
<organism evidence="22 23">
    <name type="scientific">Aestuariivirga litoralis</name>
    <dbReference type="NCBI Taxonomy" id="2650924"/>
    <lineage>
        <taxon>Bacteria</taxon>
        <taxon>Pseudomonadati</taxon>
        <taxon>Pseudomonadota</taxon>
        <taxon>Alphaproteobacteria</taxon>
        <taxon>Hyphomicrobiales</taxon>
        <taxon>Aestuariivirgaceae</taxon>
        <taxon>Aestuariivirga</taxon>
    </lineage>
</organism>
<dbReference type="InterPro" id="IPR000462">
    <property type="entry name" value="CDP-OH_P_trans"/>
</dbReference>
<evidence type="ECO:0000256" key="19">
    <source>
        <dbReference type="ARBA" id="ARBA00037468"/>
    </source>
</evidence>
<dbReference type="Proteomes" id="UP000248795">
    <property type="component" value="Unassembled WGS sequence"/>
</dbReference>
<dbReference type="GO" id="GO:0008654">
    <property type="term" value="P:phospholipid biosynthetic process"/>
    <property type="evidence" value="ECO:0007669"/>
    <property type="project" value="UniProtKB-KW"/>
</dbReference>
<keyword evidence="23" id="KW-1185">Reference proteome</keyword>
<evidence type="ECO:0000256" key="5">
    <source>
        <dbReference type="ARBA" id="ARBA00013195"/>
    </source>
</evidence>
<dbReference type="AlphaFoldDB" id="A0A2W2BE45"/>
<comment type="similarity">
    <text evidence="4 20">Belongs to the CDP-alcohol phosphatidyltransferase class-I family.</text>
</comment>
<keyword evidence="14 20" id="KW-0472">Membrane</keyword>
<keyword evidence="9 20" id="KW-0997">Cell inner membrane</keyword>
<evidence type="ECO:0000256" key="2">
    <source>
        <dbReference type="ARBA" id="ARBA00001936"/>
    </source>
</evidence>
<evidence type="ECO:0000256" key="20">
    <source>
        <dbReference type="PIRNR" id="PIRNR000851"/>
    </source>
</evidence>
<feature type="transmembrane region" description="Helical" evidence="21">
    <location>
        <begin position="201"/>
        <end position="220"/>
    </location>
</feature>
<feature type="transmembrane region" description="Helical" evidence="21">
    <location>
        <begin position="118"/>
        <end position="139"/>
    </location>
</feature>
<comment type="caution">
    <text evidence="22">The sequence shown here is derived from an EMBL/GenBank/DDBJ whole genome shotgun (WGS) entry which is preliminary data.</text>
</comment>
<evidence type="ECO:0000313" key="23">
    <source>
        <dbReference type="Proteomes" id="UP000248795"/>
    </source>
</evidence>
<evidence type="ECO:0000256" key="13">
    <source>
        <dbReference type="ARBA" id="ARBA00023098"/>
    </source>
</evidence>
<keyword evidence="10 20" id="KW-0808">Transferase</keyword>
<evidence type="ECO:0000256" key="1">
    <source>
        <dbReference type="ARBA" id="ARBA00000958"/>
    </source>
</evidence>
<keyword evidence="8 20" id="KW-0444">Lipid biosynthesis</keyword>
<keyword evidence="13 20" id="KW-0443">Lipid metabolism</keyword>
<accession>A0A2W2BE45</accession>
<feature type="transmembrane region" description="Helical" evidence="21">
    <location>
        <begin position="89"/>
        <end position="106"/>
    </location>
</feature>
<dbReference type="GO" id="GO:0050520">
    <property type="term" value="F:phosphatidylcholine synthase activity"/>
    <property type="evidence" value="ECO:0007669"/>
    <property type="project" value="UniProtKB-EC"/>
</dbReference>
<evidence type="ECO:0000256" key="10">
    <source>
        <dbReference type="ARBA" id="ARBA00022679"/>
    </source>
</evidence>
<evidence type="ECO:0000256" key="16">
    <source>
        <dbReference type="ARBA" id="ARBA00023211"/>
    </source>
</evidence>
<evidence type="ECO:0000256" key="9">
    <source>
        <dbReference type="ARBA" id="ARBA00022519"/>
    </source>
</evidence>
<evidence type="ECO:0000256" key="12">
    <source>
        <dbReference type="ARBA" id="ARBA00022989"/>
    </source>
</evidence>
<feature type="transmembrane region" description="Helical" evidence="21">
    <location>
        <begin position="146"/>
        <end position="164"/>
    </location>
</feature>
<dbReference type="InterPro" id="IPR043130">
    <property type="entry name" value="CDP-OH_PTrfase_TM_dom"/>
</dbReference>
<evidence type="ECO:0000256" key="8">
    <source>
        <dbReference type="ARBA" id="ARBA00022516"/>
    </source>
</evidence>
<keyword evidence="15 20" id="KW-0594">Phospholipid biosynthesis</keyword>
<evidence type="ECO:0000256" key="6">
    <source>
        <dbReference type="ARBA" id="ARBA00015623"/>
    </source>
</evidence>
<keyword evidence="11 21" id="KW-0812">Transmembrane</keyword>
<comment type="catalytic activity">
    <reaction evidence="1 20">
        <text>a CDP-1,2-diacyl-sn-glycerol + choline = a 1,2-diacyl-sn-glycero-3-phosphocholine + CMP + H(+)</text>
        <dbReference type="Rhea" id="RHEA:14597"/>
        <dbReference type="ChEBI" id="CHEBI:15354"/>
        <dbReference type="ChEBI" id="CHEBI:15378"/>
        <dbReference type="ChEBI" id="CHEBI:57643"/>
        <dbReference type="ChEBI" id="CHEBI:58332"/>
        <dbReference type="ChEBI" id="CHEBI:60377"/>
        <dbReference type="EC" id="2.7.8.24"/>
    </reaction>
</comment>
<evidence type="ECO:0000256" key="11">
    <source>
        <dbReference type="ARBA" id="ARBA00022692"/>
    </source>
</evidence>
<comment type="subcellular location">
    <subcellularLocation>
        <location evidence="3 20">Cell inner membrane</location>
        <topology evidence="3 20">Multi-pass membrane protein</topology>
    </subcellularLocation>
</comment>
<name>A0A2W2BE45_9HYPH</name>
<gene>
    <name evidence="22" type="ORF">DK847_01340</name>
</gene>
<evidence type="ECO:0000313" key="22">
    <source>
        <dbReference type="EMBL" id="PZF78488.1"/>
    </source>
</evidence>
<dbReference type="Pfam" id="PF01066">
    <property type="entry name" value="CDP-OH_P_transf"/>
    <property type="match status" value="1"/>
</dbReference>
<evidence type="ECO:0000256" key="21">
    <source>
        <dbReference type="SAM" id="Phobius"/>
    </source>
</evidence>
<evidence type="ECO:0000256" key="7">
    <source>
        <dbReference type="ARBA" id="ARBA00022475"/>
    </source>
</evidence>
<keyword evidence="17 20" id="KW-1208">Phospholipid metabolism</keyword>
<keyword evidence="7 20" id="KW-1003">Cell membrane</keyword>
<feature type="transmembrane region" description="Helical" evidence="21">
    <location>
        <begin position="49"/>
        <end position="68"/>
    </location>
</feature>
<evidence type="ECO:0000256" key="18">
    <source>
        <dbReference type="ARBA" id="ARBA00033321"/>
    </source>
</evidence>
<reference evidence="23" key="1">
    <citation type="submission" date="2018-06" db="EMBL/GenBank/DDBJ databases">
        <title>Aestuariibacter litoralis strain KCTC 52945T.</title>
        <authorList>
            <person name="Li X."/>
            <person name="Salam N."/>
            <person name="Li J.-L."/>
            <person name="Chen Y.-M."/>
            <person name="Yang Z.-W."/>
            <person name="Zhang L.-Y."/>
            <person name="Han M.-X."/>
            <person name="Xiao M."/>
            <person name="Li W.-J."/>
        </authorList>
    </citation>
    <scope>NUCLEOTIDE SEQUENCE [LARGE SCALE GENOMIC DNA]</scope>
    <source>
        <strain evidence="23">KCTC 52945</strain>
    </source>
</reference>
<dbReference type="EMBL" id="QKVK01000001">
    <property type="protein sequence ID" value="PZF78488.1"/>
    <property type="molecule type" value="Genomic_DNA"/>
</dbReference>
<feature type="transmembrane region" description="Helical" evidence="21">
    <location>
        <begin position="21"/>
        <end position="43"/>
    </location>
</feature>
<comment type="cofactor">
    <cofactor evidence="2 20">
        <name>Mn(2+)</name>
        <dbReference type="ChEBI" id="CHEBI:29035"/>
    </cofactor>
</comment>
<evidence type="ECO:0000256" key="14">
    <source>
        <dbReference type="ARBA" id="ARBA00023136"/>
    </source>
</evidence>
<dbReference type="Gene3D" id="1.20.120.1760">
    <property type="match status" value="1"/>
</dbReference>